<feature type="region of interest" description="Disordered" evidence="1">
    <location>
        <begin position="1"/>
        <end position="41"/>
    </location>
</feature>
<reference evidence="2 3" key="1">
    <citation type="submission" date="2019-02" db="EMBL/GenBank/DDBJ databases">
        <title>The genomic architecture of introgression among sibling species of bacteria.</title>
        <authorList>
            <person name="Cavassim M.I.A."/>
            <person name="Moeskjaer S."/>
            <person name="Moslemi C."/>
            <person name="Fields B."/>
            <person name="Bachmann A."/>
            <person name="Vilhjalmsson B."/>
            <person name="Schierup M.H."/>
            <person name="Young J.P.W."/>
            <person name="Andersen S.U."/>
        </authorList>
    </citation>
    <scope>NUCLEOTIDE SEQUENCE [LARGE SCALE GENOMIC DNA]</scope>
    <source>
        <strain evidence="2 3">SM135B</strain>
    </source>
</reference>
<accession>A0A7M3E1A4</accession>
<sequence>MSPTSASLQKSGAVAAQPAENLSNISRIKKPRYRPETGHQIMPDVDPTEWATITCRPWQIRASVRSASHAQHYVVTKPKGKL</sequence>
<proteinExistence type="predicted"/>
<dbReference type="AlphaFoldDB" id="A0A7M3E1A4"/>
<feature type="compositionally biased region" description="Polar residues" evidence="1">
    <location>
        <begin position="1"/>
        <end position="10"/>
    </location>
</feature>
<dbReference type="Proteomes" id="UP000292974">
    <property type="component" value="Unassembled WGS sequence"/>
</dbReference>
<name>A0A7M3E1A4_RHILE</name>
<evidence type="ECO:0000256" key="1">
    <source>
        <dbReference type="SAM" id="MobiDB-lite"/>
    </source>
</evidence>
<evidence type="ECO:0000313" key="3">
    <source>
        <dbReference type="Proteomes" id="UP000292974"/>
    </source>
</evidence>
<organism evidence="2 3">
    <name type="scientific">Rhizobium leguminosarum</name>
    <dbReference type="NCBI Taxonomy" id="384"/>
    <lineage>
        <taxon>Bacteria</taxon>
        <taxon>Pseudomonadati</taxon>
        <taxon>Pseudomonadota</taxon>
        <taxon>Alphaproteobacteria</taxon>
        <taxon>Hyphomicrobiales</taxon>
        <taxon>Rhizobiaceae</taxon>
        <taxon>Rhizobium/Agrobacterium group</taxon>
        <taxon>Rhizobium</taxon>
    </lineage>
</organism>
<protein>
    <submittedName>
        <fullName evidence="2">Uncharacterized protein</fullName>
    </submittedName>
</protein>
<gene>
    <name evidence="2" type="ORF">ELH90_25395</name>
</gene>
<comment type="caution">
    <text evidence="2">The sequence shown here is derived from an EMBL/GenBank/DDBJ whole genome shotgun (WGS) entry which is preliminary data.</text>
</comment>
<dbReference type="EMBL" id="SIOP01000001">
    <property type="protein sequence ID" value="TAY54713.1"/>
    <property type="molecule type" value="Genomic_DNA"/>
</dbReference>
<evidence type="ECO:0000313" key="2">
    <source>
        <dbReference type="EMBL" id="TAY54713.1"/>
    </source>
</evidence>